<dbReference type="SUPFAM" id="SSF46785">
    <property type="entry name" value="Winged helix' DNA-binding domain"/>
    <property type="match status" value="2"/>
</dbReference>
<dbReference type="Gene3D" id="1.10.10.10">
    <property type="entry name" value="Winged helix-like DNA-binding domain superfamily/Winged helix DNA-binding domain"/>
    <property type="match status" value="2"/>
</dbReference>
<dbReference type="InterPro" id="IPR036390">
    <property type="entry name" value="WH_DNA-bd_sf"/>
</dbReference>
<dbReference type="InterPro" id="IPR000591">
    <property type="entry name" value="DEP_dom"/>
</dbReference>
<dbReference type="GO" id="GO:0007186">
    <property type="term" value="P:G protein-coupled receptor signaling pathway"/>
    <property type="evidence" value="ECO:0007669"/>
    <property type="project" value="TreeGrafter"/>
</dbReference>
<feature type="domain" description="DEP" evidence="1">
    <location>
        <begin position="104"/>
        <end position="164"/>
    </location>
</feature>
<feature type="domain" description="DEP" evidence="1">
    <location>
        <begin position="1"/>
        <end position="71"/>
    </location>
</feature>
<proteinExistence type="predicted"/>
<evidence type="ECO:0000313" key="2">
    <source>
        <dbReference type="Ensembl" id="ENSEEEP00000022473.2"/>
    </source>
</evidence>
<dbReference type="InterPro" id="IPR036034">
    <property type="entry name" value="PDZ_sf"/>
</dbReference>
<dbReference type="Proteomes" id="UP000314983">
    <property type="component" value="Chromosome 20"/>
</dbReference>
<dbReference type="AlphaFoldDB" id="A0A4W4FEE5"/>
<protein>
    <submittedName>
        <fullName evidence="2">Si:dkeyp-97e7.9</fullName>
    </submittedName>
</protein>
<dbReference type="GO" id="GO:0005096">
    <property type="term" value="F:GTPase activator activity"/>
    <property type="evidence" value="ECO:0007669"/>
    <property type="project" value="TreeGrafter"/>
</dbReference>
<dbReference type="GO" id="GO:0005085">
    <property type="term" value="F:guanyl-nucleotide exchange factor activity"/>
    <property type="evidence" value="ECO:0007669"/>
    <property type="project" value="TreeGrafter"/>
</dbReference>
<dbReference type="InterPro" id="IPR051832">
    <property type="entry name" value="mTOR-Rac_regulators"/>
</dbReference>
<accession>A0A4W4FEE5</accession>
<dbReference type="Pfam" id="PF00610">
    <property type="entry name" value="DEP"/>
    <property type="match status" value="2"/>
</dbReference>
<dbReference type="GO" id="GO:0005886">
    <property type="term" value="C:plasma membrane"/>
    <property type="evidence" value="ECO:0007669"/>
    <property type="project" value="TreeGrafter"/>
</dbReference>
<reference evidence="2" key="5">
    <citation type="submission" date="2025-09" db="UniProtKB">
        <authorList>
            <consortium name="Ensembl"/>
        </authorList>
    </citation>
    <scope>IDENTIFICATION</scope>
</reference>
<name>A0A4W4FEE5_ELEEL</name>
<organism evidence="2 3">
    <name type="scientific">Electrophorus electricus</name>
    <name type="common">Electric eel</name>
    <name type="synonym">Gymnotus electricus</name>
    <dbReference type="NCBI Taxonomy" id="8005"/>
    <lineage>
        <taxon>Eukaryota</taxon>
        <taxon>Metazoa</taxon>
        <taxon>Chordata</taxon>
        <taxon>Craniata</taxon>
        <taxon>Vertebrata</taxon>
        <taxon>Euteleostomi</taxon>
        <taxon>Actinopterygii</taxon>
        <taxon>Neopterygii</taxon>
        <taxon>Teleostei</taxon>
        <taxon>Ostariophysi</taxon>
        <taxon>Gymnotiformes</taxon>
        <taxon>Gymnotoidei</taxon>
        <taxon>Gymnotidae</taxon>
        <taxon>Electrophorus</taxon>
    </lineage>
</organism>
<reference evidence="3" key="1">
    <citation type="journal article" date="2014" name="Science">
        <title>Nonhuman genetics. Genomic basis for the convergent evolution of electric organs.</title>
        <authorList>
            <person name="Gallant J.R."/>
            <person name="Traeger L.L."/>
            <person name="Volkening J.D."/>
            <person name="Moffett H."/>
            <person name="Chen P.H."/>
            <person name="Novina C.D."/>
            <person name="Phillips G.N.Jr."/>
            <person name="Anand R."/>
            <person name="Wells G.B."/>
            <person name="Pinch M."/>
            <person name="Guth R."/>
            <person name="Unguez G.A."/>
            <person name="Albert J.S."/>
            <person name="Zakon H.H."/>
            <person name="Samanta M.P."/>
            <person name="Sussman M.R."/>
        </authorList>
    </citation>
    <scope>NUCLEOTIDE SEQUENCE [LARGE SCALE GENOMIC DNA]</scope>
</reference>
<dbReference type="GO" id="GO:0035556">
    <property type="term" value="P:intracellular signal transduction"/>
    <property type="evidence" value="ECO:0007669"/>
    <property type="project" value="InterPro"/>
</dbReference>
<dbReference type="GO" id="GO:0023051">
    <property type="term" value="P:regulation of signaling"/>
    <property type="evidence" value="ECO:0007669"/>
    <property type="project" value="TreeGrafter"/>
</dbReference>
<dbReference type="GeneTree" id="ENSGT00940000164411"/>
<dbReference type="InterPro" id="IPR036388">
    <property type="entry name" value="WH-like_DNA-bd_sf"/>
</dbReference>
<dbReference type="SUPFAM" id="SSF50156">
    <property type="entry name" value="PDZ domain-like"/>
    <property type="match status" value="1"/>
</dbReference>
<gene>
    <name evidence="2" type="primary">si:dkeyp-97e7.9</name>
</gene>
<reference evidence="3" key="2">
    <citation type="journal article" date="2017" name="Sci. Adv.">
        <title>A tail of two voltages: Proteomic comparison of the three electric organs of the electric eel.</title>
        <authorList>
            <person name="Traeger L.L."/>
            <person name="Sabat G."/>
            <person name="Barrett-Wilt G.A."/>
            <person name="Wells G.B."/>
            <person name="Sussman M.R."/>
        </authorList>
    </citation>
    <scope>NUCLEOTIDE SEQUENCE [LARGE SCALE GENOMIC DNA]</scope>
</reference>
<sequence>MIKERRYHLRTCPDCFVAQELVDWLTAHNEVQNRESAVKVMQHLMDHDVIHHVCDKWPMFKDAKLLYRFQKDDDTFPFSIEEVFMRGQSLYDNSLLQLREEGGVVYERSFPGYQLIDWLLKNGEVESHALALELYRALLEQGIIQHVSWKHHFLDSRLLYQFCYANLWPFWHSPSDEPSNDLKVIPSGSWSSVTQQLHHLGGISASPSLSSASGLTCNPKSVLKGVVTCEELLSPGAPYIKKVLTILGDCLGWGFVIRGRSPCYVQAVDPESPAAAAGVKVGIQTVTHTCTNTHTHKHAHTNTRGHIHICMCTDTHHMFLLYILVIIT</sequence>
<reference evidence="2" key="3">
    <citation type="submission" date="2020-05" db="EMBL/GenBank/DDBJ databases">
        <title>Electrophorus electricus (electric eel) genome, fEleEle1, primary haplotype.</title>
        <authorList>
            <person name="Myers G."/>
            <person name="Meyer A."/>
            <person name="Fedrigo O."/>
            <person name="Formenti G."/>
            <person name="Rhie A."/>
            <person name="Tracey A."/>
            <person name="Sims Y."/>
            <person name="Jarvis E.D."/>
        </authorList>
    </citation>
    <scope>NUCLEOTIDE SEQUENCE [LARGE SCALE GENOMIC DNA]</scope>
</reference>
<dbReference type="PROSITE" id="PS50186">
    <property type="entry name" value="DEP"/>
    <property type="match status" value="2"/>
</dbReference>
<dbReference type="PANTHER" id="PTHR22829">
    <property type="entry name" value="DEP DOMAIN PROTEIN"/>
    <property type="match status" value="1"/>
</dbReference>
<evidence type="ECO:0000259" key="1">
    <source>
        <dbReference type="PROSITE" id="PS50186"/>
    </source>
</evidence>
<dbReference type="Ensembl" id="ENSEEET00000022723.2">
    <property type="protein sequence ID" value="ENSEEEP00000022473.2"/>
    <property type="gene ID" value="ENSEEEG00000010896.2"/>
</dbReference>
<reference evidence="2" key="4">
    <citation type="submission" date="2025-08" db="UniProtKB">
        <authorList>
            <consortium name="Ensembl"/>
        </authorList>
    </citation>
    <scope>IDENTIFICATION</scope>
</reference>
<keyword evidence="3" id="KW-1185">Reference proteome</keyword>
<dbReference type="Gene3D" id="2.30.42.10">
    <property type="match status" value="1"/>
</dbReference>
<dbReference type="PANTHER" id="PTHR22829:SF7">
    <property type="entry name" value="DEP DOMAIN-CONTAINING MTOR-INTERACTING PROTEIN"/>
    <property type="match status" value="1"/>
</dbReference>
<dbReference type="SMART" id="SM00049">
    <property type="entry name" value="DEP"/>
    <property type="match status" value="2"/>
</dbReference>
<evidence type="ECO:0000313" key="3">
    <source>
        <dbReference type="Proteomes" id="UP000314983"/>
    </source>
</evidence>